<dbReference type="PANTHER" id="PTHR11017">
    <property type="entry name" value="LEUCINE-RICH REPEAT-CONTAINING PROTEIN"/>
    <property type="match status" value="1"/>
</dbReference>
<protein>
    <submittedName>
        <fullName evidence="4">Resistance protein</fullName>
    </submittedName>
</protein>
<evidence type="ECO:0000256" key="2">
    <source>
        <dbReference type="ARBA" id="ARBA00023027"/>
    </source>
</evidence>
<dbReference type="FunFam" id="3.40.50.10140:FF:000007">
    <property type="entry name" value="Disease resistance protein (TIR-NBS-LRR class)"/>
    <property type="match status" value="1"/>
</dbReference>
<dbReference type="InterPro" id="IPR000157">
    <property type="entry name" value="TIR_dom"/>
</dbReference>
<dbReference type="InterPro" id="IPR044974">
    <property type="entry name" value="Disease_R_plants"/>
</dbReference>
<dbReference type="SMART" id="SM00255">
    <property type="entry name" value="TIR"/>
    <property type="match status" value="1"/>
</dbReference>
<keyword evidence="1" id="KW-0677">Repeat</keyword>
<dbReference type="Pfam" id="PF01582">
    <property type="entry name" value="TIR"/>
    <property type="match status" value="1"/>
</dbReference>
<dbReference type="ExpressionAtlas" id="C6ZS36">
    <property type="expression patterns" value="baseline and differential"/>
</dbReference>
<dbReference type="Gene3D" id="3.80.10.10">
    <property type="entry name" value="Ribonuclease Inhibitor"/>
    <property type="match status" value="2"/>
</dbReference>
<dbReference type="SUPFAM" id="SSF52200">
    <property type="entry name" value="Toll/Interleukin receptor TIR domain"/>
    <property type="match status" value="1"/>
</dbReference>
<dbReference type="InterPro" id="IPR001611">
    <property type="entry name" value="Leu-rich_rpt"/>
</dbReference>
<dbReference type="InterPro" id="IPR055414">
    <property type="entry name" value="LRR_R13L4/SHOC2-like"/>
</dbReference>
<dbReference type="Pfam" id="PF00560">
    <property type="entry name" value="LRR_1"/>
    <property type="match status" value="1"/>
</dbReference>
<sequence>MGSSSTLTSGRLWSNHVFLSFRGDDTRKGFTHNLFASLERRGIKAYRDDHDLERGKVISVELIEAIEESMFALIILSSNYASSTWCLDELQKILECKKEVFPIFLGVDPSDVRHQRGSFAKAFRDHEEKFREEKKKVETWRHALREVASYSGWDSKDKNPYFGQIFKFLLEKLKCIDLSFSKNLKQSPDFDAAPNLESLVLEGCTSLTEVHPSLVRHKKLAMMNLEDCKRLKTLPSNMEMSSLKYLNLSGCSEFKYLPEFGESMEQLSLLILKETPITKLPSSLGCLVGLAHLNLKNCKNLVCLPDTFHKLKSLKFLDVRGCSKLCSLPDGLEEMKCLEQICLSADDSVELPSSAFNLENLQITFELPPSKLNLPSLKRINLSYCNLSKESIPDEFCHLSHWQQFCYPA</sequence>
<name>C6ZS36_SOYBN</name>
<feature type="domain" description="TIR" evidence="3">
    <location>
        <begin position="13"/>
        <end position="148"/>
    </location>
</feature>
<keyword evidence="2" id="KW-0520">NAD</keyword>
<dbReference type="Pfam" id="PF23598">
    <property type="entry name" value="LRR_14"/>
    <property type="match status" value="1"/>
</dbReference>
<dbReference type="InterPro" id="IPR035897">
    <property type="entry name" value="Toll_tir_struct_dom_sf"/>
</dbReference>
<dbReference type="EMBL" id="FJ014879">
    <property type="protein sequence ID" value="ACM89630.1"/>
    <property type="molecule type" value="mRNA"/>
</dbReference>
<proteinExistence type="evidence at transcript level"/>
<evidence type="ECO:0000313" key="4">
    <source>
        <dbReference type="EMBL" id="ACM89630.1"/>
    </source>
</evidence>
<dbReference type="PANTHER" id="PTHR11017:SF559">
    <property type="entry name" value="DISEASE RESISTANCE PROTEIN CHL1"/>
    <property type="match status" value="1"/>
</dbReference>
<evidence type="ECO:0000259" key="3">
    <source>
        <dbReference type="PROSITE" id="PS50104"/>
    </source>
</evidence>
<dbReference type="GO" id="GO:0007165">
    <property type="term" value="P:signal transduction"/>
    <property type="evidence" value="ECO:0007669"/>
    <property type="project" value="InterPro"/>
</dbReference>
<accession>C6ZS36</accession>
<dbReference type="SUPFAM" id="SSF52058">
    <property type="entry name" value="L domain-like"/>
    <property type="match status" value="1"/>
</dbReference>
<dbReference type="PROSITE" id="PS50104">
    <property type="entry name" value="TIR"/>
    <property type="match status" value="1"/>
</dbReference>
<organism evidence="4">
    <name type="scientific">Glycine max</name>
    <name type="common">Soybean</name>
    <name type="synonym">Glycine hispida</name>
    <dbReference type="NCBI Taxonomy" id="3847"/>
    <lineage>
        <taxon>Eukaryota</taxon>
        <taxon>Viridiplantae</taxon>
        <taxon>Streptophyta</taxon>
        <taxon>Embryophyta</taxon>
        <taxon>Tracheophyta</taxon>
        <taxon>Spermatophyta</taxon>
        <taxon>Magnoliopsida</taxon>
        <taxon>eudicotyledons</taxon>
        <taxon>Gunneridae</taxon>
        <taxon>Pentapetalae</taxon>
        <taxon>rosids</taxon>
        <taxon>fabids</taxon>
        <taxon>Fabales</taxon>
        <taxon>Fabaceae</taxon>
        <taxon>Papilionoideae</taxon>
        <taxon>50 kb inversion clade</taxon>
        <taxon>NPAAA clade</taxon>
        <taxon>indigoferoid/millettioid clade</taxon>
        <taxon>Phaseoleae</taxon>
        <taxon>Glycine</taxon>
        <taxon>Glycine subgen. Soja</taxon>
    </lineage>
</organism>
<dbReference type="GO" id="GO:0006952">
    <property type="term" value="P:defense response"/>
    <property type="evidence" value="ECO:0007669"/>
    <property type="project" value="InterPro"/>
</dbReference>
<dbReference type="InterPro" id="IPR032675">
    <property type="entry name" value="LRR_dom_sf"/>
</dbReference>
<dbReference type="AlphaFoldDB" id="C6ZS36"/>
<evidence type="ECO:0000256" key="1">
    <source>
        <dbReference type="ARBA" id="ARBA00022737"/>
    </source>
</evidence>
<reference evidence="4" key="1">
    <citation type="submission" date="2008-08" db="EMBL/GenBank/DDBJ databases">
        <title>Isolation of a candidate disease-resistance gene from soybean.</title>
        <authorList>
            <person name="Li W."/>
            <person name="Chang W."/>
            <person name="Han Y."/>
            <person name="Bao S."/>
        </authorList>
    </citation>
    <scope>NUCLEOTIDE SEQUENCE</scope>
</reference>
<dbReference type="Gene3D" id="3.40.50.10140">
    <property type="entry name" value="Toll/interleukin-1 receptor homology (TIR) domain"/>
    <property type="match status" value="1"/>
</dbReference>